<dbReference type="InterPro" id="IPR004695">
    <property type="entry name" value="SLAC1/Mae1/Ssu1/TehA"/>
</dbReference>
<dbReference type="PANTHER" id="PTHR37955:SF1">
    <property type="entry name" value="DEP DOMAIN-CONTAINING PROTEIN"/>
    <property type="match status" value="1"/>
</dbReference>
<evidence type="ECO:0000256" key="1">
    <source>
        <dbReference type="ARBA" id="ARBA00004141"/>
    </source>
</evidence>
<feature type="transmembrane region" description="Helical" evidence="5">
    <location>
        <begin position="259"/>
        <end position="278"/>
    </location>
</feature>
<keyword evidence="7" id="KW-1185">Reference proteome</keyword>
<dbReference type="PANTHER" id="PTHR37955">
    <property type="entry name" value="TELLURITE RESISTANCE PROTEIN TEHA"/>
    <property type="match status" value="1"/>
</dbReference>
<gene>
    <name evidence="6" type="ORF">SAMN04487962_102146</name>
</gene>
<feature type="transmembrane region" description="Helical" evidence="5">
    <location>
        <begin position="167"/>
        <end position="188"/>
    </location>
</feature>
<feature type="transmembrane region" description="Helical" evidence="5">
    <location>
        <begin position="109"/>
        <end position="131"/>
    </location>
</feature>
<feature type="transmembrane region" description="Helical" evidence="5">
    <location>
        <begin position="12"/>
        <end position="31"/>
    </location>
</feature>
<dbReference type="CDD" id="cd09323">
    <property type="entry name" value="TDT_SLAC1_like"/>
    <property type="match status" value="1"/>
</dbReference>
<evidence type="ECO:0000313" key="7">
    <source>
        <dbReference type="Proteomes" id="UP000198762"/>
    </source>
</evidence>
<keyword evidence="2 5" id="KW-0812">Transmembrane</keyword>
<keyword evidence="4 5" id="KW-0472">Membrane</keyword>
<evidence type="ECO:0000313" key="6">
    <source>
        <dbReference type="EMBL" id="SES87613.1"/>
    </source>
</evidence>
<dbReference type="InterPro" id="IPR038665">
    <property type="entry name" value="Voltage-dep_anion_channel_sf"/>
</dbReference>
<reference evidence="7" key="1">
    <citation type="submission" date="2016-10" db="EMBL/GenBank/DDBJ databases">
        <authorList>
            <person name="Varghese N."/>
            <person name="Submissions S."/>
        </authorList>
    </citation>
    <scope>NUCLEOTIDE SEQUENCE [LARGE SCALE GENOMIC DNA]</scope>
    <source>
        <strain evidence="7">CGMCC 1.6489</strain>
    </source>
</reference>
<dbReference type="GO" id="GO:0046583">
    <property type="term" value="F:monoatomic cation efflux transmembrane transporter activity"/>
    <property type="evidence" value="ECO:0007669"/>
    <property type="project" value="TreeGrafter"/>
</dbReference>
<evidence type="ECO:0000256" key="5">
    <source>
        <dbReference type="SAM" id="Phobius"/>
    </source>
</evidence>
<dbReference type="OrthoDB" id="309023at2"/>
<comment type="subcellular location">
    <subcellularLocation>
        <location evidence="1">Membrane</location>
        <topology evidence="1">Multi-pass membrane protein</topology>
    </subcellularLocation>
</comment>
<feature type="transmembrane region" description="Helical" evidence="5">
    <location>
        <begin position="231"/>
        <end position="247"/>
    </location>
</feature>
<evidence type="ECO:0000256" key="4">
    <source>
        <dbReference type="ARBA" id="ARBA00023136"/>
    </source>
</evidence>
<feature type="transmembrane region" description="Helical" evidence="5">
    <location>
        <begin position="284"/>
        <end position="305"/>
    </location>
</feature>
<organism evidence="6 7">
    <name type="scientific">Marinobacter segnicrescens</name>
    <dbReference type="NCBI Taxonomy" id="430453"/>
    <lineage>
        <taxon>Bacteria</taxon>
        <taxon>Pseudomonadati</taxon>
        <taxon>Pseudomonadota</taxon>
        <taxon>Gammaproteobacteria</taxon>
        <taxon>Pseudomonadales</taxon>
        <taxon>Marinobacteraceae</taxon>
        <taxon>Marinobacter</taxon>
    </lineage>
</organism>
<feature type="transmembrane region" description="Helical" evidence="5">
    <location>
        <begin position="43"/>
        <end position="64"/>
    </location>
</feature>
<protein>
    <submittedName>
        <fullName evidence="6">Tellurite resistance protein</fullName>
    </submittedName>
</protein>
<accession>A0A1I0A361</accession>
<proteinExistence type="predicted"/>
<sequence length="321" mass="36325">MEQVHPSRLQNFPISWFAMVMGLSGFTIAWHRAETSLELPWGISPVLLVVTIGIFALLGLCYLAKALRYWPQVRGEFGHPIKLNFFPTISIGLILVSIALLPYNASVSLMVWALGTVLHLAFTLYVLSAWVHHTHFEINHMNPAWFIPIVGNILVPIAGVHHASPEISWFFFSIGLVFWLVLLTIIFYRMFFHNPLPGKLLPTLFILIAPPAVGFISWVQLTGALDSFARILYYTAAFLTLMLLTQVQRFLKLEFFLSWWAYSFPMAAITIATLLMYAQLQLPFFRGLAMVLLGLLSLLIAVLLYRTGMAVARREICIEEG</sequence>
<feature type="transmembrane region" description="Helical" evidence="5">
    <location>
        <begin position="200"/>
        <end position="219"/>
    </location>
</feature>
<dbReference type="InterPro" id="IPR052951">
    <property type="entry name" value="Tellurite_res_ion_channel"/>
</dbReference>
<dbReference type="Pfam" id="PF03595">
    <property type="entry name" value="SLAC1"/>
    <property type="match status" value="1"/>
</dbReference>
<dbReference type="AlphaFoldDB" id="A0A1I0A361"/>
<dbReference type="STRING" id="430453.SAMN04487962_102146"/>
<feature type="transmembrane region" description="Helical" evidence="5">
    <location>
        <begin position="85"/>
        <end position="103"/>
    </location>
</feature>
<dbReference type="Gene3D" id="1.50.10.150">
    <property type="entry name" value="Voltage-dependent anion channel"/>
    <property type="match status" value="1"/>
</dbReference>
<evidence type="ECO:0000256" key="3">
    <source>
        <dbReference type="ARBA" id="ARBA00022989"/>
    </source>
</evidence>
<name>A0A1I0A361_9GAMM</name>
<feature type="transmembrane region" description="Helical" evidence="5">
    <location>
        <begin position="143"/>
        <end position="161"/>
    </location>
</feature>
<keyword evidence="3 5" id="KW-1133">Transmembrane helix</keyword>
<dbReference type="Proteomes" id="UP000198762">
    <property type="component" value="Unassembled WGS sequence"/>
</dbReference>
<dbReference type="EMBL" id="FOHZ01000002">
    <property type="protein sequence ID" value="SES87613.1"/>
    <property type="molecule type" value="Genomic_DNA"/>
</dbReference>
<dbReference type="RefSeq" id="WP_091848833.1">
    <property type="nucleotide sequence ID" value="NZ_FOHZ01000002.1"/>
</dbReference>
<evidence type="ECO:0000256" key="2">
    <source>
        <dbReference type="ARBA" id="ARBA00022692"/>
    </source>
</evidence>
<dbReference type="GO" id="GO:0005886">
    <property type="term" value="C:plasma membrane"/>
    <property type="evidence" value="ECO:0007669"/>
    <property type="project" value="TreeGrafter"/>
</dbReference>